<keyword evidence="2" id="KW-0808">Transferase</keyword>
<dbReference type="SUPFAM" id="SSF53383">
    <property type="entry name" value="PLP-dependent transferases"/>
    <property type="match status" value="1"/>
</dbReference>
<dbReference type="InterPro" id="IPR015424">
    <property type="entry name" value="PyrdxlP-dep_Trfase"/>
</dbReference>
<evidence type="ECO:0000313" key="4">
    <source>
        <dbReference type="EMBL" id="MDM1049967.1"/>
    </source>
</evidence>
<gene>
    <name evidence="4" type="ORF">HX018_17135</name>
</gene>
<dbReference type="Gene3D" id="3.40.640.10">
    <property type="entry name" value="Type I PLP-dependent aspartate aminotransferase-like (Major domain)"/>
    <property type="match status" value="1"/>
</dbReference>
<sequence>MDDQSYQFFGGTAYLGLLDNKDYIELFKEGIDRYGLNNGTSRTNNVQLGIYAEAEKFMASRFGFEDAVLLSSGYLAAQVAVKSLVENRSVFYAPGAHPSLWRAEDPKVGLSFSAWKTEVIDKINNSSESDFVIISNAIDNLTPELFDFSDFQHIEGNKNVLLILDDSHGIGVLNKNSLSTDLRVLRSIGNIEIVVLASLAKGLGTDAGVVMGNAATLEKIREHPIYMGASPSSPAALYALVHGNRIYESAFDKLHQNIDIAKALFSKLEGYHNIPNFPVFTSHDPNLYRYLVQHRVLISSFPYPLPTSPLLNRIVISALHEESDISQLAEVLMSQHRLKL</sequence>
<reference evidence="4" key="2">
    <citation type="journal article" date="2022" name="Sci. Total Environ.">
        <title>Prevalence, transmission, and molecular epidemiology of tet(X)-positive bacteria among humans, animals, and environmental niches in China: An epidemiological, and genomic-based study.</title>
        <authorList>
            <person name="Dong N."/>
            <person name="Zeng Y."/>
            <person name="Cai C."/>
            <person name="Sun C."/>
            <person name="Lu J."/>
            <person name="Liu C."/>
            <person name="Zhou H."/>
            <person name="Sun Q."/>
            <person name="Shu L."/>
            <person name="Wang H."/>
            <person name="Wang Y."/>
            <person name="Wang S."/>
            <person name="Wu C."/>
            <person name="Chan E.W."/>
            <person name="Chen G."/>
            <person name="Shen Z."/>
            <person name="Chen S."/>
            <person name="Zhang R."/>
        </authorList>
    </citation>
    <scope>NUCLEOTIDE SEQUENCE</scope>
    <source>
        <strain evidence="4">R1692</strain>
    </source>
</reference>
<dbReference type="Proteomes" id="UP001170954">
    <property type="component" value="Unassembled WGS sequence"/>
</dbReference>
<proteinExistence type="predicted"/>
<keyword evidence="5" id="KW-1185">Reference proteome</keyword>
<protein>
    <submittedName>
        <fullName evidence="4">Pyridoxal phosphate-dependent aminotransferase family protein</fullName>
    </submittedName>
</protein>
<comment type="cofactor">
    <cofactor evidence="1">
        <name>pyridoxal 5'-phosphate</name>
        <dbReference type="ChEBI" id="CHEBI:597326"/>
    </cofactor>
</comment>
<dbReference type="PANTHER" id="PTHR13693:SF100">
    <property type="entry name" value="8-AMINO-7-OXONONANOATE SYNTHASE"/>
    <property type="match status" value="1"/>
</dbReference>
<reference evidence="4" key="1">
    <citation type="submission" date="2020-06" db="EMBL/GenBank/DDBJ databases">
        <authorList>
            <person name="Dong N."/>
        </authorList>
    </citation>
    <scope>NUCLEOTIDE SEQUENCE</scope>
    <source>
        <strain evidence="4">R1692</strain>
    </source>
</reference>
<evidence type="ECO:0000313" key="5">
    <source>
        <dbReference type="Proteomes" id="UP001170954"/>
    </source>
</evidence>
<evidence type="ECO:0000256" key="2">
    <source>
        <dbReference type="ARBA" id="ARBA00022679"/>
    </source>
</evidence>
<dbReference type="GO" id="GO:0008483">
    <property type="term" value="F:transaminase activity"/>
    <property type="evidence" value="ECO:0007669"/>
    <property type="project" value="UniProtKB-KW"/>
</dbReference>
<dbReference type="InterPro" id="IPR015421">
    <property type="entry name" value="PyrdxlP-dep_Trfase_major"/>
</dbReference>
<dbReference type="PANTHER" id="PTHR13693">
    <property type="entry name" value="CLASS II AMINOTRANSFERASE/8-AMINO-7-OXONONANOATE SYNTHASE"/>
    <property type="match status" value="1"/>
</dbReference>
<organism evidence="4 5">
    <name type="scientific">Sphingobacterium hotanense</name>
    <dbReference type="NCBI Taxonomy" id="649196"/>
    <lineage>
        <taxon>Bacteria</taxon>
        <taxon>Pseudomonadati</taxon>
        <taxon>Bacteroidota</taxon>
        <taxon>Sphingobacteriia</taxon>
        <taxon>Sphingobacteriales</taxon>
        <taxon>Sphingobacteriaceae</taxon>
        <taxon>Sphingobacterium</taxon>
    </lineage>
</organism>
<evidence type="ECO:0000256" key="3">
    <source>
        <dbReference type="ARBA" id="ARBA00022898"/>
    </source>
</evidence>
<evidence type="ECO:0000256" key="1">
    <source>
        <dbReference type="ARBA" id="ARBA00001933"/>
    </source>
</evidence>
<keyword evidence="4" id="KW-0032">Aminotransferase</keyword>
<comment type="caution">
    <text evidence="4">The sequence shown here is derived from an EMBL/GenBank/DDBJ whole genome shotgun (WGS) entry which is preliminary data.</text>
</comment>
<name>A0ABT7NRX0_9SPHI</name>
<keyword evidence="3" id="KW-0663">Pyridoxal phosphate</keyword>
<accession>A0ABT7NRX0</accession>
<dbReference type="Gene3D" id="3.90.1150.10">
    <property type="entry name" value="Aspartate Aminotransferase, domain 1"/>
    <property type="match status" value="1"/>
</dbReference>
<dbReference type="InterPro" id="IPR015422">
    <property type="entry name" value="PyrdxlP-dep_Trfase_small"/>
</dbReference>
<dbReference type="EMBL" id="JACAGK010000064">
    <property type="protein sequence ID" value="MDM1049967.1"/>
    <property type="molecule type" value="Genomic_DNA"/>
</dbReference>
<dbReference type="InterPro" id="IPR050087">
    <property type="entry name" value="AON_synthase_class-II"/>
</dbReference>